<dbReference type="EMBL" id="PQIB02000013">
    <property type="protein sequence ID" value="RLM73589.1"/>
    <property type="molecule type" value="Genomic_DNA"/>
</dbReference>
<dbReference type="Proteomes" id="UP000275267">
    <property type="component" value="Unassembled WGS sequence"/>
</dbReference>
<dbReference type="STRING" id="4540.A0A3L6Q4J3"/>
<evidence type="ECO:0000313" key="1">
    <source>
        <dbReference type="EMBL" id="RLM73589.1"/>
    </source>
</evidence>
<reference evidence="2" key="1">
    <citation type="journal article" date="2019" name="Nat. Commun.">
        <title>The genome of broomcorn millet.</title>
        <authorList>
            <person name="Zou C."/>
            <person name="Miki D."/>
            <person name="Li D."/>
            <person name="Tang Q."/>
            <person name="Xiao L."/>
            <person name="Rajput S."/>
            <person name="Deng P."/>
            <person name="Jia W."/>
            <person name="Huang R."/>
            <person name="Zhang M."/>
            <person name="Sun Y."/>
            <person name="Hu J."/>
            <person name="Fu X."/>
            <person name="Schnable P.S."/>
            <person name="Li F."/>
            <person name="Zhang H."/>
            <person name="Feng B."/>
            <person name="Zhu X."/>
            <person name="Liu R."/>
            <person name="Schnable J.C."/>
            <person name="Zhu J.-K."/>
            <person name="Zhang H."/>
        </authorList>
    </citation>
    <scope>NUCLEOTIDE SEQUENCE [LARGE SCALE GENOMIC DNA]</scope>
</reference>
<name>A0A3L6Q4J3_PANMI</name>
<protein>
    <submittedName>
        <fullName evidence="1">Peroxisome biogenesis protein 6</fullName>
    </submittedName>
</protein>
<dbReference type="OrthoDB" id="10598669at2759"/>
<gene>
    <name evidence="1" type="ORF">C2845_PM15G22200</name>
</gene>
<keyword evidence="2" id="KW-1185">Reference proteome</keyword>
<sequence>MVERRQRRKPLVLASTQALLDSLPGDRPPPAPQEPVHLRAGVLRFPSGGGAEFGELASFVVLPAPALRRLAVVTGTPETLLRSKLDLMEFVFSLNRRLKS</sequence>
<evidence type="ECO:0000313" key="2">
    <source>
        <dbReference type="Proteomes" id="UP000275267"/>
    </source>
</evidence>
<comment type="caution">
    <text evidence="1">The sequence shown here is derived from an EMBL/GenBank/DDBJ whole genome shotgun (WGS) entry which is preliminary data.</text>
</comment>
<proteinExistence type="predicted"/>
<dbReference type="AlphaFoldDB" id="A0A3L6Q4J3"/>
<accession>A0A3L6Q4J3</accession>
<organism evidence="1 2">
    <name type="scientific">Panicum miliaceum</name>
    <name type="common">Proso millet</name>
    <name type="synonym">Broomcorn millet</name>
    <dbReference type="NCBI Taxonomy" id="4540"/>
    <lineage>
        <taxon>Eukaryota</taxon>
        <taxon>Viridiplantae</taxon>
        <taxon>Streptophyta</taxon>
        <taxon>Embryophyta</taxon>
        <taxon>Tracheophyta</taxon>
        <taxon>Spermatophyta</taxon>
        <taxon>Magnoliopsida</taxon>
        <taxon>Liliopsida</taxon>
        <taxon>Poales</taxon>
        <taxon>Poaceae</taxon>
        <taxon>PACMAD clade</taxon>
        <taxon>Panicoideae</taxon>
        <taxon>Panicodae</taxon>
        <taxon>Paniceae</taxon>
        <taxon>Panicinae</taxon>
        <taxon>Panicum</taxon>
        <taxon>Panicum sect. Panicum</taxon>
    </lineage>
</organism>